<reference evidence="5 6" key="1">
    <citation type="submission" date="2024-10" db="EMBL/GenBank/DDBJ databases">
        <title>Updated reference genomes for cyclostephanoid diatoms.</title>
        <authorList>
            <person name="Roberts W.R."/>
            <person name="Alverson A.J."/>
        </authorList>
    </citation>
    <scope>NUCLEOTIDE SEQUENCE [LARGE SCALE GENOMIC DNA]</scope>
    <source>
        <strain evidence="5 6">AJA276-08</strain>
    </source>
</reference>
<organism evidence="5 6">
    <name type="scientific">Stephanodiscus triporus</name>
    <dbReference type="NCBI Taxonomy" id="2934178"/>
    <lineage>
        <taxon>Eukaryota</taxon>
        <taxon>Sar</taxon>
        <taxon>Stramenopiles</taxon>
        <taxon>Ochrophyta</taxon>
        <taxon>Bacillariophyta</taxon>
        <taxon>Coscinodiscophyceae</taxon>
        <taxon>Thalassiosirophycidae</taxon>
        <taxon>Stephanodiscales</taxon>
        <taxon>Stephanodiscaceae</taxon>
        <taxon>Stephanodiscus</taxon>
    </lineage>
</organism>
<dbReference type="PANTHER" id="PTHR14152">
    <property type="entry name" value="SQUAMOUS CELL CARCINOMA ANTIGEN RECOGNISED BY CYTOTOXIC T LYMPHOCYTES"/>
    <property type="match status" value="1"/>
</dbReference>
<evidence type="ECO:0000313" key="5">
    <source>
        <dbReference type="EMBL" id="KAL3778269.1"/>
    </source>
</evidence>
<gene>
    <name evidence="5" type="ORF">ACHAW5_000507</name>
</gene>
<feature type="region of interest" description="Disordered" evidence="4">
    <location>
        <begin position="68"/>
        <end position="110"/>
    </location>
</feature>
<proteinExistence type="inferred from homology"/>
<name>A0ABD3NQL0_9STRA</name>
<evidence type="ECO:0000313" key="6">
    <source>
        <dbReference type="Proteomes" id="UP001530315"/>
    </source>
</evidence>
<comment type="subcellular location">
    <subcellularLocation>
        <location evidence="1">Nucleus</location>
    </subcellularLocation>
</comment>
<dbReference type="InterPro" id="IPR005011">
    <property type="entry name" value="SNU66/SART1"/>
</dbReference>
<evidence type="ECO:0000256" key="2">
    <source>
        <dbReference type="ARBA" id="ARBA00006076"/>
    </source>
</evidence>
<sequence>MARGGRRRTELARREIKLEYRDEHGRLLTRKEAYCDMSYQFHGHGSSKKNQEHRLKQIEREQMEYSKSMANAASGGVGGSRVGTLGMVERQPRESYRNRSLYTRRILPSQ</sequence>
<dbReference type="Pfam" id="PF03343">
    <property type="entry name" value="SART-1"/>
    <property type="match status" value="1"/>
</dbReference>
<keyword evidence="6" id="KW-1185">Reference proteome</keyword>
<dbReference type="AlphaFoldDB" id="A0ABD3NQL0"/>
<dbReference type="GO" id="GO:0005634">
    <property type="term" value="C:nucleus"/>
    <property type="evidence" value="ECO:0007669"/>
    <property type="project" value="UniProtKB-SubCell"/>
</dbReference>
<comment type="similarity">
    <text evidence="2">Belongs to the SNU66/SART1 family.</text>
</comment>
<protein>
    <submittedName>
        <fullName evidence="5">Uncharacterized protein</fullName>
    </submittedName>
</protein>
<evidence type="ECO:0000256" key="1">
    <source>
        <dbReference type="ARBA" id="ARBA00004123"/>
    </source>
</evidence>
<evidence type="ECO:0000256" key="3">
    <source>
        <dbReference type="ARBA" id="ARBA00023242"/>
    </source>
</evidence>
<comment type="caution">
    <text evidence="5">The sequence shown here is derived from an EMBL/GenBank/DDBJ whole genome shotgun (WGS) entry which is preliminary data.</text>
</comment>
<accession>A0ABD3NQL0</accession>
<dbReference type="EMBL" id="JALLAZ020001229">
    <property type="protein sequence ID" value="KAL3778269.1"/>
    <property type="molecule type" value="Genomic_DNA"/>
</dbReference>
<evidence type="ECO:0000256" key="4">
    <source>
        <dbReference type="SAM" id="MobiDB-lite"/>
    </source>
</evidence>
<dbReference type="Proteomes" id="UP001530315">
    <property type="component" value="Unassembled WGS sequence"/>
</dbReference>
<dbReference type="PANTHER" id="PTHR14152:SF5">
    <property type="entry name" value="U4_U6.U5 TRI-SNRNP-ASSOCIATED PROTEIN 1"/>
    <property type="match status" value="1"/>
</dbReference>
<keyword evidence="3" id="KW-0539">Nucleus</keyword>